<name>A0A366DYG3_9HYPH</name>
<dbReference type="EMBL" id="QNRH01000004">
    <property type="protein sequence ID" value="RBO95136.1"/>
    <property type="molecule type" value="Genomic_DNA"/>
</dbReference>
<accession>A0A366DYG3</accession>
<proteinExistence type="predicted"/>
<dbReference type="AlphaFoldDB" id="A0A366DYG3"/>
<organism evidence="1 2">
    <name type="scientific">Pseudochrobactrum asaccharolyticum</name>
    <dbReference type="NCBI Taxonomy" id="354351"/>
    <lineage>
        <taxon>Bacteria</taxon>
        <taxon>Pseudomonadati</taxon>
        <taxon>Pseudomonadota</taxon>
        <taxon>Alphaproteobacteria</taxon>
        <taxon>Hyphomicrobiales</taxon>
        <taxon>Brucellaceae</taxon>
        <taxon>Pseudochrobactrum</taxon>
    </lineage>
</organism>
<gene>
    <name evidence="1" type="ORF">DFR47_104505</name>
</gene>
<comment type="caution">
    <text evidence="1">The sequence shown here is derived from an EMBL/GenBank/DDBJ whole genome shotgun (WGS) entry which is preliminary data.</text>
</comment>
<dbReference type="Proteomes" id="UP000252893">
    <property type="component" value="Unassembled WGS sequence"/>
</dbReference>
<keyword evidence="2" id="KW-1185">Reference proteome</keyword>
<sequence>MQNCSFYQRNPQLKEQLCTVAAIAEQIETTLLSLSAARVVILPEKVANFSHLVNLSLTKLVLANDNERMLS</sequence>
<evidence type="ECO:0000313" key="1">
    <source>
        <dbReference type="EMBL" id="RBO95136.1"/>
    </source>
</evidence>
<reference evidence="1 2" key="1">
    <citation type="submission" date="2018-06" db="EMBL/GenBank/DDBJ databases">
        <title>Genomic Encyclopedia of Type Strains, Phase IV (KMG-IV): sequencing the most valuable type-strain genomes for metagenomic binning, comparative biology and taxonomic classification.</title>
        <authorList>
            <person name="Goeker M."/>
        </authorList>
    </citation>
    <scope>NUCLEOTIDE SEQUENCE [LARGE SCALE GENOMIC DNA]</scope>
    <source>
        <strain evidence="1 2">DSM 25619</strain>
    </source>
</reference>
<protein>
    <submittedName>
        <fullName evidence="1">Uncharacterized protein</fullName>
    </submittedName>
</protein>
<evidence type="ECO:0000313" key="2">
    <source>
        <dbReference type="Proteomes" id="UP000252893"/>
    </source>
</evidence>